<dbReference type="GO" id="GO:0045211">
    <property type="term" value="C:postsynaptic membrane"/>
    <property type="evidence" value="ECO:0007669"/>
    <property type="project" value="TreeGrafter"/>
</dbReference>
<comment type="subcellular location">
    <subcellularLocation>
        <location evidence="2">Postsynaptic density</location>
    </subcellularLocation>
</comment>
<feature type="compositionally biased region" description="Low complexity" evidence="4">
    <location>
        <begin position="681"/>
        <end position="690"/>
    </location>
</feature>
<reference evidence="7 8" key="1">
    <citation type="submission" date="2020-08" db="EMBL/GenBank/DDBJ databases">
        <authorList>
            <person name="Hejnol A."/>
        </authorList>
    </citation>
    <scope>NUCLEOTIDE SEQUENCE [LARGE SCALE GENOMIC DNA]</scope>
</reference>
<evidence type="ECO:0000256" key="3">
    <source>
        <dbReference type="PROSITE-ProRule" id="PRU00023"/>
    </source>
</evidence>
<dbReference type="PROSITE" id="PS50088">
    <property type="entry name" value="ANK_REPEAT"/>
    <property type="match status" value="3"/>
</dbReference>
<dbReference type="SUPFAM" id="SSF47769">
    <property type="entry name" value="SAM/Pointed domain"/>
    <property type="match status" value="1"/>
</dbReference>
<feature type="repeat" description="ANK" evidence="3">
    <location>
        <begin position="283"/>
        <end position="315"/>
    </location>
</feature>
<dbReference type="AlphaFoldDB" id="A0A7I8VD26"/>
<dbReference type="Gene3D" id="2.30.42.10">
    <property type="match status" value="1"/>
</dbReference>
<dbReference type="InterPro" id="IPR013761">
    <property type="entry name" value="SAM/pointed_sf"/>
</dbReference>
<keyword evidence="3" id="KW-0040">ANK repeat</keyword>
<dbReference type="InterPro" id="IPR001478">
    <property type="entry name" value="PDZ"/>
</dbReference>
<evidence type="ECO:0000259" key="6">
    <source>
        <dbReference type="PROSITE" id="PS50106"/>
    </source>
</evidence>
<dbReference type="SUPFAM" id="SSF50156">
    <property type="entry name" value="PDZ domain-like"/>
    <property type="match status" value="1"/>
</dbReference>
<dbReference type="Pfam" id="PF00536">
    <property type="entry name" value="SAM_1"/>
    <property type="match status" value="1"/>
</dbReference>
<dbReference type="Gene3D" id="3.10.20.90">
    <property type="entry name" value="Phosphatidylinositol 3-kinase Catalytic Subunit, Chain A, domain 1"/>
    <property type="match status" value="1"/>
</dbReference>
<dbReference type="InterPro" id="IPR051569">
    <property type="entry name" value="SHANK"/>
</dbReference>
<dbReference type="PANTHER" id="PTHR24135">
    <property type="entry name" value="SH3 AND MULTIPLE ANKYRIN REPEAT DOMAINS PROTEIN"/>
    <property type="match status" value="1"/>
</dbReference>
<organism evidence="7 8">
    <name type="scientific">Dimorphilus gyrociliatus</name>
    <dbReference type="NCBI Taxonomy" id="2664684"/>
    <lineage>
        <taxon>Eukaryota</taxon>
        <taxon>Metazoa</taxon>
        <taxon>Spiralia</taxon>
        <taxon>Lophotrochozoa</taxon>
        <taxon>Annelida</taxon>
        <taxon>Polychaeta</taxon>
        <taxon>Polychaeta incertae sedis</taxon>
        <taxon>Dinophilidae</taxon>
        <taxon>Dimorphilus</taxon>
    </lineage>
</organism>
<dbReference type="CDD" id="cd06746">
    <property type="entry name" value="PDZ_SHANK1_3-like"/>
    <property type="match status" value="1"/>
</dbReference>
<protein>
    <submittedName>
        <fullName evidence="7">DgyrCDS3393</fullName>
    </submittedName>
</protein>
<dbReference type="SMART" id="SM00454">
    <property type="entry name" value="SAM"/>
    <property type="match status" value="1"/>
</dbReference>
<feature type="compositionally biased region" description="Pro residues" evidence="4">
    <location>
        <begin position="691"/>
        <end position="702"/>
    </location>
</feature>
<evidence type="ECO:0000313" key="7">
    <source>
        <dbReference type="EMBL" id="CAD5114252.1"/>
    </source>
</evidence>
<dbReference type="GO" id="GO:0035255">
    <property type="term" value="F:ionotropic glutamate receptor binding"/>
    <property type="evidence" value="ECO:0007669"/>
    <property type="project" value="TreeGrafter"/>
</dbReference>
<feature type="domain" description="SAM" evidence="5">
    <location>
        <begin position="836"/>
        <end position="899"/>
    </location>
</feature>
<evidence type="ECO:0000256" key="4">
    <source>
        <dbReference type="SAM" id="MobiDB-lite"/>
    </source>
</evidence>
<feature type="domain" description="PDZ" evidence="6">
    <location>
        <begin position="458"/>
        <end position="552"/>
    </location>
</feature>
<dbReference type="InterPro" id="IPR036034">
    <property type="entry name" value="PDZ_sf"/>
</dbReference>
<feature type="repeat" description="ANK" evidence="3">
    <location>
        <begin position="183"/>
        <end position="215"/>
    </location>
</feature>
<comment type="caution">
    <text evidence="7">The sequence shown here is derived from an EMBL/GenBank/DDBJ whole genome shotgun (WGS) entry which is preliminary data.</text>
</comment>
<dbReference type="GO" id="GO:0043197">
    <property type="term" value="C:dendritic spine"/>
    <property type="evidence" value="ECO:0007669"/>
    <property type="project" value="TreeGrafter"/>
</dbReference>
<dbReference type="SUPFAM" id="SSF48403">
    <property type="entry name" value="Ankyrin repeat"/>
    <property type="match status" value="1"/>
</dbReference>
<dbReference type="InterPro" id="IPR036770">
    <property type="entry name" value="Ankyrin_rpt-contain_sf"/>
</dbReference>
<name>A0A7I8VD26_9ANNE</name>
<dbReference type="InterPro" id="IPR002110">
    <property type="entry name" value="Ankyrin_rpt"/>
</dbReference>
<dbReference type="Gene3D" id="1.10.150.50">
    <property type="entry name" value="Transcription Factor, Ets-1"/>
    <property type="match status" value="1"/>
</dbReference>
<evidence type="ECO:0000313" key="8">
    <source>
        <dbReference type="Proteomes" id="UP000549394"/>
    </source>
</evidence>
<feature type="region of interest" description="Disordered" evidence="4">
    <location>
        <begin position="623"/>
        <end position="723"/>
    </location>
</feature>
<feature type="repeat" description="ANK" evidence="3">
    <location>
        <begin position="250"/>
        <end position="282"/>
    </location>
</feature>
<dbReference type="OrthoDB" id="445896at2759"/>
<dbReference type="Pfam" id="PF12796">
    <property type="entry name" value="Ank_2"/>
    <property type="match status" value="2"/>
</dbReference>
<dbReference type="EMBL" id="CAJFCJ010000005">
    <property type="protein sequence ID" value="CAD5114252.1"/>
    <property type="molecule type" value="Genomic_DNA"/>
</dbReference>
<accession>A0A7I8VD26</accession>
<dbReference type="PROSITE" id="PS50105">
    <property type="entry name" value="SAM_DOMAIN"/>
    <property type="match status" value="1"/>
</dbReference>
<proteinExistence type="predicted"/>
<dbReference type="GO" id="GO:0014069">
    <property type="term" value="C:postsynaptic density"/>
    <property type="evidence" value="ECO:0007669"/>
    <property type="project" value="UniProtKB-SubCell"/>
</dbReference>
<dbReference type="PROSITE" id="PS50297">
    <property type="entry name" value="ANK_REP_REGION"/>
    <property type="match status" value="3"/>
</dbReference>
<dbReference type="CDD" id="cd17091">
    <property type="entry name" value="FERM_F0_SHANK"/>
    <property type="match status" value="1"/>
</dbReference>
<evidence type="ECO:0000256" key="1">
    <source>
        <dbReference type="ARBA" id="ARBA00023018"/>
    </source>
</evidence>
<dbReference type="InterPro" id="IPR001660">
    <property type="entry name" value="SAM"/>
</dbReference>
<dbReference type="Proteomes" id="UP000549394">
    <property type="component" value="Unassembled WGS sequence"/>
</dbReference>
<keyword evidence="8" id="KW-1185">Reference proteome</keyword>
<keyword evidence="1" id="KW-0770">Synapse</keyword>
<gene>
    <name evidence="7" type="ORF">DGYR_LOCUS3117</name>
</gene>
<dbReference type="PROSITE" id="PS50106">
    <property type="entry name" value="PDZ"/>
    <property type="match status" value="1"/>
</dbReference>
<sequence>MAEDSILIRITIPDRKDQNQPISMRFDLNETVWVAKQQILKSLHNEVKDGLNYGLYLPPQNARAGKFLDEERRLGEYPVANGVGHLEFKYKRRVYKLLNINTRKLKQIHTKGNLRQFFDYVKKGDVEKINSMTNKGLDSNFIETESGETPLTIAVSIMKKPVIKNIVISLFSGGAHLDFRNRDGYTAIHSAAMANNFEAVKILLDLGASPNYKDRLGLTPLFLAVANNVDSRISENLLHDHSVLCLSDDQGWTETHYACKHGNEQTLEHLLYYGADMNVQNNSGNTPLHVAALNGREGCVRMLLFRGAEKSIQNFANQDPRQVAVIADNFNIANIIQNFSLDEIVPIQEVPQYNKRRRSVWTAGTLTRSKSDPRINLAGRFSRPASPTQSVVSVPAGSTTISSVPISPNTVFSDPNSSLRSTISSDISSDSIVVKKDAFYALLERGREYSFSSVGARTVVLQKGRNGFGFVLRGTKAQGLQSINFVPTPQIPALQFLDRVDSGSAAYKAGLKSGDYILEINGHNVASSSHEEAVRFIKQSGDTLTLKIMTVADINLNGSQKEINILRPPPPARHPSTSLSAGSKMFKDFSNVENGSLKVPASIRSRATPRRLTANEIHNMIQEKSAKQSLSSAEKITESAVIEETMLDDEPTPDYEDSEPPSPAKVNSSVVIPPAPPLNLPGPGKSNSSISPPPAPPPPPSSILPKENGINNQSNMSVEKKENKEKIHLRTNNTPDADPLLMAIQLRRNKLDSSTSGNKDIEEVIKGFKAGKKVNSSTLSSFRNDEEKSSMDIDDLHQSVVPPPPEFGDIVDSNIIDPPDLFNKKDKVKQPNILDWTVSDVLDWLDQIDMSRYKTRFKSHHVDGKALMRLGRTELFQMGITQVGERINLEKAIKRQLVEC</sequence>
<dbReference type="Gene3D" id="1.25.40.20">
    <property type="entry name" value="Ankyrin repeat-containing domain"/>
    <property type="match status" value="2"/>
</dbReference>
<dbReference type="GO" id="GO:0030160">
    <property type="term" value="F:synaptic receptor adaptor activity"/>
    <property type="evidence" value="ECO:0007669"/>
    <property type="project" value="TreeGrafter"/>
</dbReference>
<evidence type="ECO:0000259" key="5">
    <source>
        <dbReference type="PROSITE" id="PS50105"/>
    </source>
</evidence>
<feature type="compositionally biased region" description="Acidic residues" evidence="4">
    <location>
        <begin position="645"/>
        <end position="659"/>
    </location>
</feature>
<dbReference type="SMART" id="SM00248">
    <property type="entry name" value="ANK"/>
    <property type="match status" value="4"/>
</dbReference>
<dbReference type="PANTHER" id="PTHR24135:SF28">
    <property type="entry name" value="LD13733P"/>
    <property type="match status" value="1"/>
</dbReference>
<evidence type="ECO:0000256" key="2">
    <source>
        <dbReference type="ARBA" id="ARBA00034105"/>
    </source>
</evidence>
<dbReference type="SMART" id="SM00228">
    <property type="entry name" value="PDZ"/>
    <property type="match status" value="1"/>
</dbReference>
<dbReference type="Pfam" id="PF00595">
    <property type="entry name" value="PDZ"/>
    <property type="match status" value="1"/>
</dbReference>